<feature type="compositionally biased region" description="Polar residues" evidence="1">
    <location>
        <begin position="1"/>
        <end position="13"/>
    </location>
</feature>
<keyword evidence="3" id="KW-1185">Reference proteome</keyword>
<dbReference type="EMBL" id="BAAABM010000025">
    <property type="protein sequence ID" value="GAA0340958.1"/>
    <property type="molecule type" value="Genomic_DNA"/>
</dbReference>
<comment type="caution">
    <text evidence="2">The sequence shown here is derived from an EMBL/GenBank/DDBJ whole genome shotgun (WGS) entry which is preliminary data.</text>
</comment>
<feature type="region of interest" description="Disordered" evidence="1">
    <location>
        <begin position="1"/>
        <end position="77"/>
    </location>
</feature>
<organism evidence="2 3">
    <name type="scientific">Actinoallomurus spadix</name>
    <dbReference type="NCBI Taxonomy" id="79912"/>
    <lineage>
        <taxon>Bacteria</taxon>
        <taxon>Bacillati</taxon>
        <taxon>Actinomycetota</taxon>
        <taxon>Actinomycetes</taxon>
        <taxon>Streptosporangiales</taxon>
        <taxon>Thermomonosporaceae</taxon>
        <taxon>Actinoallomurus</taxon>
    </lineage>
</organism>
<evidence type="ECO:0000256" key="1">
    <source>
        <dbReference type="SAM" id="MobiDB-lite"/>
    </source>
</evidence>
<evidence type="ECO:0000313" key="3">
    <source>
        <dbReference type="Proteomes" id="UP001501822"/>
    </source>
</evidence>
<evidence type="ECO:0000313" key="2">
    <source>
        <dbReference type="EMBL" id="GAA0340958.1"/>
    </source>
</evidence>
<feature type="region of interest" description="Disordered" evidence="1">
    <location>
        <begin position="84"/>
        <end position="103"/>
    </location>
</feature>
<protein>
    <submittedName>
        <fullName evidence="2">Uncharacterized protein</fullName>
    </submittedName>
</protein>
<gene>
    <name evidence="2" type="ORF">GCM10010151_33220</name>
</gene>
<feature type="compositionally biased region" description="Low complexity" evidence="1">
    <location>
        <begin position="14"/>
        <end position="29"/>
    </location>
</feature>
<dbReference type="Proteomes" id="UP001501822">
    <property type="component" value="Unassembled WGS sequence"/>
</dbReference>
<name>A0ABN0WL68_9ACTN</name>
<reference evidence="2 3" key="1">
    <citation type="journal article" date="2019" name="Int. J. Syst. Evol. Microbiol.">
        <title>The Global Catalogue of Microorganisms (GCM) 10K type strain sequencing project: providing services to taxonomists for standard genome sequencing and annotation.</title>
        <authorList>
            <consortium name="The Broad Institute Genomics Platform"/>
            <consortium name="The Broad Institute Genome Sequencing Center for Infectious Disease"/>
            <person name="Wu L."/>
            <person name="Ma J."/>
        </authorList>
    </citation>
    <scope>NUCLEOTIDE SEQUENCE [LARGE SCALE GENOMIC DNA]</scope>
    <source>
        <strain evidence="2 3">JCM 3146</strain>
    </source>
</reference>
<proteinExistence type="predicted"/>
<accession>A0ABN0WL68</accession>
<sequence length="103" mass="10520">MPEVTASIQRLTASSGRPPGSDPSTTSSTDDTEPSPSPPFATYHGTSGVASEPDAPPVPSRNGMRTAIPLSSSGTRYMAVSSTTSRWGRAAGSMEYSCPSSAP</sequence>